<dbReference type="GO" id="GO:0061621">
    <property type="term" value="P:canonical glycolysis"/>
    <property type="evidence" value="ECO:0007669"/>
    <property type="project" value="TreeGrafter"/>
</dbReference>
<evidence type="ECO:0000256" key="1">
    <source>
        <dbReference type="ARBA" id="ARBA00001946"/>
    </source>
</evidence>
<name>A0A0L0F8M4_9EUKA</name>
<dbReference type="GO" id="GO:0005524">
    <property type="term" value="F:ATP binding"/>
    <property type="evidence" value="ECO:0007669"/>
    <property type="project" value="UniProtKB-KW"/>
</dbReference>
<dbReference type="GO" id="GO:0046872">
    <property type="term" value="F:metal ion binding"/>
    <property type="evidence" value="ECO:0007669"/>
    <property type="project" value="UniProtKB-KW"/>
</dbReference>
<dbReference type="EC" id="2.7.1.11" evidence="4"/>
<accession>A0A0L0F8M4</accession>
<protein>
    <recommendedName>
        <fullName evidence="4">6-phosphofructokinase</fullName>
        <ecNumber evidence="4">2.7.1.11</ecNumber>
    </recommendedName>
</protein>
<dbReference type="UniPathway" id="UPA00109">
    <property type="reaction ID" value="UER00182"/>
</dbReference>
<dbReference type="SUPFAM" id="SSF53784">
    <property type="entry name" value="Phosphofructokinase"/>
    <property type="match status" value="1"/>
</dbReference>
<dbReference type="AlphaFoldDB" id="A0A0L0F8M4"/>
<dbReference type="Gene3D" id="3.40.50.450">
    <property type="match status" value="1"/>
</dbReference>
<evidence type="ECO:0000256" key="3">
    <source>
        <dbReference type="ARBA" id="ARBA00004679"/>
    </source>
</evidence>
<sequence length="143" mass="15974">MNAVIYSVARIAMHHRRDVYAVYEGYQGLVDGSENIRKLQWDDVGLIMHRGGTIIGSARCLQFRERKWRMVACKNLIKKRITNLVCCGGDGSLTGANLFRLEWSSLVEELLANGEITQEAADACSHLNLVGLVGSIDNDMVYE</sequence>
<proteinExistence type="predicted"/>
<dbReference type="STRING" id="667725.A0A0L0F8M4"/>
<dbReference type="InterPro" id="IPR035966">
    <property type="entry name" value="PKF_sf"/>
</dbReference>
<gene>
    <name evidence="15" type="ORF">SARC_14968</name>
</gene>
<keyword evidence="10" id="KW-0067">ATP-binding</keyword>
<keyword evidence="5" id="KW-0963">Cytoplasm</keyword>
<feature type="non-terminal residue" evidence="15">
    <location>
        <position position="143"/>
    </location>
</feature>
<comment type="pathway">
    <text evidence="3">Carbohydrate degradation; glycolysis; D-glyceraldehyde 3-phosphate and glycerone phosphate from D-glucose: step 3/4.</text>
</comment>
<comment type="cofactor">
    <cofactor evidence="1">
        <name>Mg(2+)</name>
        <dbReference type="ChEBI" id="CHEBI:18420"/>
    </cofactor>
</comment>
<organism evidence="15 16">
    <name type="scientific">Sphaeroforma arctica JP610</name>
    <dbReference type="NCBI Taxonomy" id="667725"/>
    <lineage>
        <taxon>Eukaryota</taxon>
        <taxon>Ichthyosporea</taxon>
        <taxon>Ichthyophonida</taxon>
        <taxon>Sphaeroforma</taxon>
    </lineage>
</organism>
<keyword evidence="12" id="KW-0324">Glycolysis</keyword>
<evidence type="ECO:0000256" key="4">
    <source>
        <dbReference type="ARBA" id="ARBA00012055"/>
    </source>
</evidence>
<evidence type="ECO:0000256" key="10">
    <source>
        <dbReference type="ARBA" id="ARBA00022840"/>
    </source>
</evidence>
<keyword evidence="11" id="KW-0460">Magnesium</keyword>
<evidence type="ECO:0000313" key="16">
    <source>
        <dbReference type="Proteomes" id="UP000054560"/>
    </source>
</evidence>
<dbReference type="PANTHER" id="PTHR13697">
    <property type="entry name" value="PHOSPHOFRUCTOKINASE"/>
    <property type="match status" value="1"/>
</dbReference>
<dbReference type="GO" id="GO:0016208">
    <property type="term" value="F:AMP binding"/>
    <property type="evidence" value="ECO:0007669"/>
    <property type="project" value="TreeGrafter"/>
</dbReference>
<evidence type="ECO:0000256" key="12">
    <source>
        <dbReference type="ARBA" id="ARBA00023152"/>
    </source>
</evidence>
<evidence type="ECO:0000259" key="14">
    <source>
        <dbReference type="Pfam" id="PF00365"/>
    </source>
</evidence>
<dbReference type="PRINTS" id="PR00476">
    <property type="entry name" value="PHFRCTKINASE"/>
</dbReference>
<evidence type="ECO:0000256" key="13">
    <source>
        <dbReference type="ARBA" id="ARBA00048070"/>
    </source>
</evidence>
<dbReference type="GO" id="GO:0070095">
    <property type="term" value="F:fructose-6-phosphate binding"/>
    <property type="evidence" value="ECO:0007669"/>
    <property type="project" value="TreeGrafter"/>
</dbReference>
<keyword evidence="16" id="KW-1185">Reference proteome</keyword>
<comment type="catalytic activity">
    <reaction evidence="13">
        <text>beta-D-fructose 6-phosphate + ATP = beta-D-fructose 1,6-bisphosphate + ADP + H(+)</text>
        <dbReference type="Rhea" id="RHEA:16109"/>
        <dbReference type="ChEBI" id="CHEBI:15378"/>
        <dbReference type="ChEBI" id="CHEBI:30616"/>
        <dbReference type="ChEBI" id="CHEBI:32966"/>
        <dbReference type="ChEBI" id="CHEBI:57634"/>
        <dbReference type="ChEBI" id="CHEBI:456216"/>
        <dbReference type="EC" id="2.7.1.11"/>
    </reaction>
</comment>
<dbReference type="GO" id="GO:0003872">
    <property type="term" value="F:6-phosphofructokinase activity"/>
    <property type="evidence" value="ECO:0007669"/>
    <property type="project" value="UniProtKB-EC"/>
</dbReference>
<dbReference type="eggNOG" id="KOG2440">
    <property type="taxonomic scope" value="Eukaryota"/>
</dbReference>
<evidence type="ECO:0000313" key="15">
    <source>
        <dbReference type="EMBL" id="KNC72473.1"/>
    </source>
</evidence>
<evidence type="ECO:0000256" key="8">
    <source>
        <dbReference type="ARBA" id="ARBA00022741"/>
    </source>
</evidence>
<dbReference type="InterPro" id="IPR022953">
    <property type="entry name" value="ATP_PFK"/>
</dbReference>
<keyword evidence="7" id="KW-0479">Metal-binding</keyword>
<dbReference type="EMBL" id="KQ246986">
    <property type="protein sequence ID" value="KNC72473.1"/>
    <property type="molecule type" value="Genomic_DNA"/>
</dbReference>
<dbReference type="InterPro" id="IPR000023">
    <property type="entry name" value="Phosphofructokinase_dom"/>
</dbReference>
<dbReference type="GO" id="GO:0006002">
    <property type="term" value="P:fructose 6-phosphate metabolic process"/>
    <property type="evidence" value="ECO:0007669"/>
    <property type="project" value="InterPro"/>
</dbReference>
<evidence type="ECO:0000256" key="11">
    <source>
        <dbReference type="ARBA" id="ARBA00022842"/>
    </source>
</evidence>
<dbReference type="Proteomes" id="UP000054560">
    <property type="component" value="Unassembled WGS sequence"/>
</dbReference>
<keyword evidence="8" id="KW-0547">Nucleotide-binding</keyword>
<evidence type="ECO:0000256" key="5">
    <source>
        <dbReference type="ARBA" id="ARBA00022490"/>
    </source>
</evidence>
<dbReference type="PANTHER" id="PTHR13697:SF4">
    <property type="entry name" value="ATP-DEPENDENT 6-PHOSPHOFRUCTOKINASE"/>
    <property type="match status" value="1"/>
</dbReference>
<evidence type="ECO:0000256" key="6">
    <source>
        <dbReference type="ARBA" id="ARBA00022679"/>
    </source>
</evidence>
<dbReference type="RefSeq" id="XP_014146375.1">
    <property type="nucleotide sequence ID" value="XM_014290900.1"/>
</dbReference>
<dbReference type="GO" id="GO:0030388">
    <property type="term" value="P:fructose 1,6-bisphosphate metabolic process"/>
    <property type="evidence" value="ECO:0007669"/>
    <property type="project" value="TreeGrafter"/>
</dbReference>
<evidence type="ECO:0000256" key="2">
    <source>
        <dbReference type="ARBA" id="ARBA00004496"/>
    </source>
</evidence>
<evidence type="ECO:0000256" key="7">
    <source>
        <dbReference type="ARBA" id="ARBA00022723"/>
    </source>
</evidence>
<reference evidence="15 16" key="1">
    <citation type="submission" date="2011-02" db="EMBL/GenBank/DDBJ databases">
        <title>The Genome Sequence of Sphaeroforma arctica JP610.</title>
        <authorList>
            <consortium name="The Broad Institute Genome Sequencing Platform"/>
            <person name="Russ C."/>
            <person name="Cuomo C."/>
            <person name="Young S.K."/>
            <person name="Zeng Q."/>
            <person name="Gargeya S."/>
            <person name="Alvarado L."/>
            <person name="Berlin A."/>
            <person name="Chapman S.B."/>
            <person name="Chen Z."/>
            <person name="Freedman E."/>
            <person name="Gellesch M."/>
            <person name="Goldberg J."/>
            <person name="Griggs A."/>
            <person name="Gujja S."/>
            <person name="Heilman E."/>
            <person name="Heiman D."/>
            <person name="Howarth C."/>
            <person name="Mehta T."/>
            <person name="Neiman D."/>
            <person name="Pearson M."/>
            <person name="Roberts A."/>
            <person name="Saif S."/>
            <person name="Shea T."/>
            <person name="Shenoy N."/>
            <person name="Sisk P."/>
            <person name="Stolte C."/>
            <person name="Sykes S."/>
            <person name="White J."/>
            <person name="Yandava C."/>
            <person name="Burger G."/>
            <person name="Gray M.W."/>
            <person name="Holland P.W.H."/>
            <person name="King N."/>
            <person name="Lang F.B.F."/>
            <person name="Roger A.J."/>
            <person name="Ruiz-Trillo I."/>
            <person name="Haas B."/>
            <person name="Nusbaum C."/>
            <person name="Birren B."/>
        </authorList>
    </citation>
    <scope>NUCLEOTIDE SEQUENCE [LARGE SCALE GENOMIC DNA]</scope>
    <source>
        <strain evidence="15 16">JP610</strain>
    </source>
</reference>
<dbReference type="GO" id="GO:0005945">
    <property type="term" value="C:6-phosphofructokinase complex"/>
    <property type="evidence" value="ECO:0007669"/>
    <property type="project" value="TreeGrafter"/>
</dbReference>
<dbReference type="OrthoDB" id="537915at2759"/>
<keyword evidence="9" id="KW-0418">Kinase</keyword>
<dbReference type="GO" id="GO:0048029">
    <property type="term" value="F:monosaccharide binding"/>
    <property type="evidence" value="ECO:0007669"/>
    <property type="project" value="TreeGrafter"/>
</dbReference>
<dbReference type="GeneID" id="25915472"/>
<feature type="domain" description="Phosphofructokinase" evidence="14">
    <location>
        <begin position="1"/>
        <end position="141"/>
    </location>
</feature>
<comment type="subcellular location">
    <subcellularLocation>
        <location evidence="2">Cytoplasm</location>
    </subcellularLocation>
</comment>
<dbReference type="Pfam" id="PF00365">
    <property type="entry name" value="PFK"/>
    <property type="match status" value="1"/>
</dbReference>
<keyword evidence="6" id="KW-0808">Transferase</keyword>
<evidence type="ECO:0000256" key="9">
    <source>
        <dbReference type="ARBA" id="ARBA00022777"/>
    </source>
</evidence>
<dbReference type="GO" id="GO:0042802">
    <property type="term" value="F:identical protein binding"/>
    <property type="evidence" value="ECO:0007669"/>
    <property type="project" value="TreeGrafter"/>
</dbReference>